<evidence type="ECO:0000256" key="3">
    <source>
        <dbReference type="ARBA" id="ARBA00023180"/>
    </source>
</evidence>
<dbReference type="Pfam" id="PF14312">
    <property type="entry name" value="FG-GAP_2"/>
    <property type="match status" value="1"/>
</dbReference>
<evidence type="ECO:0000256" key="2">
    <source>
        <dbReference type="ARBA" id="ARBA00022737"/>
    </source>
</evidence>
<dbReference type="InterPro" id="IPR028994">
    <property type="entry name" value="Integrin_alpha_N"/>
</dbReference>
<dbReference type="Pfam" id="PF14252">
    <property type="entry name" value="DUF4347"/>
    <property type="match status" value="1"/>
</dbReference>
<organism evidence="5 6">
    <name type="scientific">Dulcicalothrix desertica PCC 7102</name>
    <dbReference type="NCBI Taxonomy" id="232991"/>
    <lineage>
        <taxon>Bacteria</taxon>
        <taxon>Bacillati</taxon>
        <taxon>Cyanobacteriota</taxon>
        <taxon>Cyanophyceae</taxon>
        <taxon>Nostocales</taxon>
        <taxon>Calotrichaceae</taxon>
        <taxon>Dulcicalothrix</taxon>
    </lineage>
</organism>
<dbReference type="AlphaFoldDB" id="A0A3S1AD53"/>
<dbReference type="SUPFAM" id="SSF50965">
    <property type="entry name" value="Galactose oxidase, central domain"/>
    <property type="match status" value="1"/>
</dbReference>
<name>A0A3S1AD53_9CYAN</name>
<evidence type="ECO:0000256" key="1">
    <source>
        <dbReference type="ARBA" id="ARBA00022729"/>
    </source>
</evidence>
<reference evidence="5" key="2">
    <citation type="journal article" date="2019" name="Genome Biol. Evol.">
        <title>Day and night: Metabolic profiles and evolutionary relationships of six axenic non-marine cyanobacteria.</title>
        <authorList>
            <person name="Will S.E."/>
            <person name="Henke P."/>
            <person name="Boedeker C."/>
            <person name="Huang S."/>
            <person name="Brinkmann H."/>
            <person name="Rohde M."/>
            <person name="Jarek M."/>
            <person name="Friedl T."/>
            <person name="Seufert S."/>
            <person name="Schumacher M."/>
            <person name="Overmann J."/>
            <person name="Neumann-Schaal M."/>
            <person name="Petersen J."/>
        </authorList>
    </citation>
    <scope>NUCLEOTIDE SEQUENCE [LARGE SCALE GENOMIC DNA]</scope>
    <source>
        <strain evidence="5">PCC 7102</strain>
    </source>
</reference>
<comment type="caution">
    <text evidence="5">The sequence shown here is derived from an EMBL/GenBank/DDBJ whole genome shotgun (WGS) entry which is preliminary data.</text>
</comment>
<proteinExistence type="predicted"/>
<keyword evidence="2" id="KW-0677">Repeat</keyword>
<protein>
    <recommendedName>
        <fullName evidence="4">DUF4347 domain-containing protein</fullName>
    </recommendedName>
</protein>
<dbReference type="PANTHER" id="PTHR46580:SF2">
    <property type="entry name" value="MAM DOMAIN-CONTAINING PROTEIN"/>
    <property type="match status" value="1"/>
</dbReference>
<evidence type="ECO:0000313" key="5">
    <source>
        <dbReference type="EMBL" id="RUS98504.1"/>
    </source>
</evidence>
<dbReference type="EMBL" id="RSCL01000029">
    <property type="protein sequence ID" value="RUS98504.1"/>
    <property type="molecule type" value="Genomic_DNA"/>
</dbReference>
<reference evidence="5" key="1">
    <citation type="submission" date="2018-12" db="EMBL/GenBank/DDBJ databases">
        <authorList>
            <person name="Will S."/>
            <person name="Neumann-Schaal M."/>
            <person name="Henke P."/>
        </authorList>
    </citation>
    <scope>NUCLEOTIDE SEQUENCE</scope>
    <source>
        <strain evidence="5">PCC 7102</strain>
    </source>
</reference>
<dbReference type="PROSITE" id="PS51470">
    <property type="entry name" value="FG_GAP"/>
    <property type="match status" value="1"/>
</dbReference>
<keyword evidence="1" id="KW-0732">Signal</keyword>
<dbReference type="Gene3D" id="2.130.10.130">
    <property type="entry name" value="Integrin alpha, N-terminal"/>
    <property type="match status" value="1"/>
</dbReference>
<dbReference type="SMART" id="SM00191">
    <property type="entry name" value="Int_alpha"/>
    <property type="match status" value="7"/>
</dbReference>
<dbReference type="SUPFAM" id="SSF69318">
    <property type="entry name" value="Integrin alpha N-terminal domain"/>
    <property type="match status" value="2"/>
</dbReference>
<dbReference type="InterPro" id="IPR011043">
    <property type="entry name" value="Gal_Oxase/kelch_b-propeller"/>
</dbReference>
<dbReference type="Proteomes" id="UP000271624">
    <property type="component" value="Unassembled WGS sequence"/>
</dbReference>
<dbReference type="PANTHER" id="PTHR46580">
    <property type="entry name" value="SENSOR KINASE-RELATED"/>
    <property type="match status" value="1"/>
</dbReference>
<dbReference type="InterPro" id="IPR025592">
    <property type="entry name" value="DUF4347"/>
</dbReference>
<feature type="domain" description="DUF4347" evidence="4">
    <location>
        <begin position="47"/>
        <end position="210"/>
    </location>
</feature>
<dbReference type="Pfam" id="PF13517">
    <property type="entry name" value="FG-GAP_3"/>
    <property type="match status" value="2"/>
</dbReference>
<sequence>MSYNSLNNKTRLQSIDLESNNSIYLPNSETPISPLELSSYTASSSSLLFIDASVSNYESLLVGLLPLTEVHVLNAAQDAIAQITDVLSGRQGISSLQIISHGNVGSLDFASGSLNTNNIRSYTSELQTWGKALTADADILLYGCNVATGEAGANFVQYLSLLTGADIAASNDLTGSSSKGGNWVLEATTGLIEPSSVLEAQAMAAYESILNSPITINTASFVINNPTPATSEQFGSAITSGSSNILISAPGVNSRRGEAYLYNFNGTLSQTFINPSSSAEERFGFSVASNGNEYFVSAPYYDASVADVGRAYKLNSNGVVQSVYNNSVNNDDSEFGTAIAILNDGTVAIGAPEKGKSRAEDNAGEVRLFKTNGTITNIINPESILIQDARFGAAIAAYADKLIIGAPGYFSFGRAYSYDTNGNSLYTFTNPNGSSFDFFGIAVASNSAGTRVIIGAPGEDNGGTDAGVAYLYDMTTATPTLLRTITNPTPSNRGFGTAVAFIGNDILIGSPGGFSVSGSTVTPVPDRGVVYRFDGDGAVPTYALEMTINNPSMGNDGFGGVIRVLNDNQIAIGAPYTDVANNTNAGAVYVYNLVVNTAPVNLIPTSQTINENSELVFSTNNQNAITVQDADASGNPIQVTLAASNGTLSLGNTNGLQFTAGDGTDDASITIVGTLNSINTALNGMRYKPTANFSGTASIQITTNDLGNTGVGGAKSDTDTISLTIKPNWEIVAVDNFTSLSKQSILQRSTTGAYRLWYLNGNNTSQTVALPTMGSNWQITSIANFDGNTTKDIFWQSTTGENRIWRMSAAGAQVVNLPTANPNNLTIQHIGDFESDGDADILVRDKTNGMIAVWESNPNNAEFIRQVVLGYVPDNNTTIKQVSDLDGDGDLDIFWYNPVNGAVSVWEMQGTSLKSGFGLPTVSDTNTKIQLVADFDGDNDMDILWYNGTNGFTAIWEMNGVNLKQGVLLGYVGDTKTKIRQIADFDGDKDLDILWYNDTTGFMAIWVQDGVNFKQGIGLADSGFGDTKIRQIADFDGDNDLDFLWYNSVTGFTGIWVQDGVNFKQGITLGYVSDTNTKISQIADFDGDKDLDFLWHNQTTGFAAMWSMNGVNIGQGVALPPIDSSFKVHLVGDFNGDGKLDVVWNNSTKGATKVWLTDGISVLDDILLPS</sequence>
<keyword evidence="3" id="KW-0325">Glycoprotein</keyword>
<keyword evidence="6" id="KW-1185">Reference proteome</keyword>
<evidence type="ECO:0000313" key="6">
    <source>
        <dbReference type="Proteomes" id="UP000271624"/>
    </source>
</evidence>
<dbReference type="InterPro" id="IPR013517">
    <property type="entry name" value="FG-GAP"/>
</dbReference>
<dbReference type="InterPro" id="IPR013519">
    <property type="entry name" value="Int_alpha_beta-p"/>
</dbReference>
<accession>A0A3S1AD53</accession>
<gene>
    <name evidence="5" type="ORF">DSM106972_081330</name>
</gene>
<dbReference type="OrthoDB" id="466259at2"/>
<evidence type="ECO:0000259" key="4">
    <source>
        <dbReference type="Pfam" id="PF14252"/>
    </source>
</evidence>
<dbReference type="RefSeq" id="WP_127086178.1">
    <property type="nucleotide sequence ID" value="NZ_RSCL01000029.1"/>
</dbReference>